<dbReference type="InterPro" id="IPR018274">
    <property type="entry name" value="PEP_util_AS"/>
</dbReference>
<evidence type="ECO:0000313" key="10">
    <source>
        <dbReference type="EMBL" id="KAA6307087.1"/>
    </source>
</evidence>
<evidence type="ECO:0000256" key="6">
    <source>
        <dbReference type="ARBA" id="ARBA00022777"/>
    </source>
</evidence>
<feature type="domain" description="PEP-utilising enzyme mobile" evidence="8">
    <location>
        <begin position="1"/>
        <end position="54"/>
    </location>
</feature>
<protein>
    <recommendedName>
        <fullName evidence="3">pyruvate, phosphate dikinase</fullName>
        <ecNumber evidence="3">2.7.9.1</ecNumber>
    </recommendedName>
</protein>
<dbReference type="PROSITE" id="PS00370">
    <property type="entry name" value="PEP_ENZYMES_PHOS_SITE"/>
    <property type="match status" value="1"/>
</dbReference>
<dbReference type="GO" id="GO:0016301">
    <property type="term" value="F:kinase activity"/>
    <property type="evidence" value="ECO:0007669"/>
    <property type="project" value="UniProtKB-KW"/>
</dbReference>
<dbReference type="SUPFAM" id="SSF51621">
    <property type="entry name" value="Phosphoenolpyruvate/pyruvate domain"/>
    <property type="match status" value="1"/>
</dbReference>
<dbReference type="AlphaFoldDB" id="A0A5J4PC95"/>
<dbReference type="SUPFAM" id="SSF52009">
    <property type="entry name" value="Phosphohistidine domain"/>
    <property type="match status" value="1"/>
</dbReference>
<evidence type="ECO:0000256" key="7">
    <source>
        <dbReference type="ARBA" id="ARBA00022842"/>
    </source>
</evidence>
<keyword evidence="7" id="KW-0460">Magnesium</keyword>
<dbReference type="GO" id="GO:0050242">
    <property type="term" value="F:pyruvate, phosphate dikinase activity"/>
    <property type="evidence" value="ECO:0007669"/>
    <property type="project" value="UniProtKB-EC"/>
</dbReference>
<comment type="cofactor">
    <cofactor evidence="1">
        <name>Mg(2+)</name>
        <dbReference type="ChEBI" id="CHEBI:18420"/>
    </cofactor>
</comment>
<dbReference type="InterPro" id="IPR000121">
    <property type="entry name" value="PEP_util_C"/>
</dbReference>
<evidence type="ECO:0000256" key="3">
    <source>
        <dbReference type="ARBA" id="ARBA00011994"/>
    </source>
</evidence>
<evidence type="ECO:0000256" key="5">
    <source>
        <dbReference type="ARBA" id="ARBA00022723"/>
    </source>
</evidence>
<dbReference type="PANTHER" id="PTHR22931">
    <property type="entry name" value="PHOSPHOENOLPYRUVATE DIKINASE-RELATED"/>
    <property type="match status" value="1"/>
</dbReference>
<name>A0A5J4PC95_9ZZZZ</name>
<feature type="non-terminal residue" evidence="10">
    <location>
        <position position="1"/>
    </location>
</feature>
<keyword evidence="6 10" id="KW-0418">Kinase</keyword>
<comment type="caution">
    <text evidence="10">The sequence shown here is derived from an EMBL/GenBank/DDBJ whole genome shotgun (WGS) entry which is preliminary data.</text>
</comment>
<dbReference type="EC" id="2.7.9.1" evidence="3"/>
<dbReference type="InterPro" id="IPR008279">
    <property type="entry name" value="PEP-util_enz_mobile_dom"/>
</dbReference>
<dbReference type="Gene3D" id="3.20.20.60">
    <property type="entry name" value="Phosphoenolpyruvate-binding domains"/>
    <property type="match status" value="1"/>
</dbReference>
<evidence type="ECO:0000256" key="4">
    <source>
        <dbReference type="ARBA" id="ARBA00022679"/>
    </source>
</evidence>
<dbReference type="InterPro" id="IPR036637">
    <property type="entry name" value="Phosphohistidine_dom_sf"/>
</dbReference>
<dbReference type="Pfam" id="PF02896">
    <property type="entry name" value="PEP-utilizers_C"/>
    <property type="match status" value="1"/>
</dbReference>
<dbReference type="EMBL" id="SNRY01009421">
    <property type="protein sequence ID" value="KAA6307087.1"/>
    <property type="molecule type" value="Genomic_DNA"/>
</dbReference>
<feature type="domain" description="PEP-utilising enzyme C-terminal" evidence="9">
    <location>
        <begin position="69"/>
        <end position="237"/>
    </location>
</feature>
<evidence type="ECO:0000256" key="2">
    <source>
        <dbReference type="ARBA" id="ARBA00007837"/>
    </source>
</evidence>
<dbReference type="Gene3D" id="3.50.30.10">
    <property type="entry name" value="Phosphohistidine domain"/>
    <property type="match status" value="1"/>
</dbReference>
<keyword evidence="5" id="KW-0479">Metal-binding</keyword>
<feature type="non-terminal residue" evidence="10">
    <location>
        <position position="238"/>
    </location>
</feature>
<evidence type="ECO:0000259" key="9">
    <source>
        <dbReference type="Pfam" id="PF02896"/>
    </source>
</evidence>
<dbReference type="InterPro" id="IPR040442">
    <property type="entry name" value="Pyrv_kinase-like_dom_sf"/>
</dbReference>
<dbReference type="PANTHER" id="PTHR22931:SF9">
    <property type="entry name" value="PYRUVATE, PHOSPHATE DIKINASE 1, CHLOROPLASTIC"/>
    <property type="match status" value="1"/>
</dbReference>
<dbReference type="InterPro" id="IPR010121">
    <property type="entry name" value="Pyruvate_phosphate_dikinase"/>
</dbReference>
<comment type="similarity">
    <text evidence="2">Belongs to the PEP-utilizing enzyme family.</text>
</comment>
<gene>
    <name evidence="10" type="ORF">EZS27_041247</name>
</gene>
<evidence type="ECO:0000256" key="1">
    <source>
        <dbReference type="ARBA" id="ARBA00001946"/>
    </source>
</evidence>
<reference evidence="10" key="1">
    <citation type="submission" date="2019-03" db="EMBL/GenBank/DDBJ databases">
        <title>Single cell metagenomics reveals metabolic interactions within the superorganism composed of flagellate Streblomastix strix and complex community of Bacteroidetes bacteria on its surface.</title>
        <authorList>
            <person name="Treitli S.C."/>
            <person name="Kolisko M."/>
            <person name="Husnik F."/>
            <person name="Keeling P."/>
            <person name="Hampl V."/>
        </authorList>
    </citation>
    <scope>NUCLEOTIDE SEQUENCE</scope>
    <source>
        <strain evidence="10">STM</strain>
    </source>
</reference>
<keyword evidence="10" id="KW-0670">Pyruvate</keyword>
<dbReference type="GO" id="GO:0046872">
    <property type="term" value="F:metal ion binding"/>
    <property type="evidence" value="ECO:0007669"/>
    <property type="project" value="UniProtKB-KW"/>
</dbReference>
<organism evidence="10">
    <name type="scientific">termite gut metagenome</name>
    <dbReference type="NCBI Taxonomy" id="433724"/>
    <lineage>
        <taxon>unclassified sequences</taxon>
        <taxon>metagenomes</taxon>
        <taxon>organismal metagenomes</taxon>
    </lineage>
</organism>
<accession>A0A5J4PC95</accession>
<evidence type="ECO:0000259" key="8">
    <source>
        <dbReference type="Pfam" id="PF00391"/>
    </source>
</evidence>
<keyword evidence="4 10" id="KW-0808">Transferase</keyword>
<dbReference type="Pfam" id="PF00391">
    <property type="entry name" value="PEP-utilizers"/>
    <property type="match status" value="1"/>
</dbReference>
<proteinExistence type="inferred from homology"/>
<sequence length="238" mass="25997">GGMTSHAAVVARGMGKCCISGAGALNIDYKNKTVEIDGIVLQEGDFISLNGTTGEVYAGKVETKAPELSGDFAELMGLADKYTKLTVRTNADTPHDAEVARRFGAVGIGLCRTEHMFFEGEKIKAMREMILAQDVEGRRKALAKILPYQQADFKGIYRAMDGFPVTVRLLDPPLHEFVPHDEKGQQEMAEAMGVSLQYIQQRVNALHEQNPMLGHRGSRLGNTYPEITAMQTRAILGA</sequence>
<dbReference type="InterPro" id="IPR015813">
    <property type="entry name" value="Pyrv/PenolPyrv_kinase-like_dom"/>
</dbReference>